<evidence type="ECO:0000313" key="1">
    <source>
        <dbReference type="EMBL" id="DAE30908.1"/>
    </source>
</evidence>
<accession>A0A8S5RIV0</accession>
<proteinExistence type="predicted"/>
<sequence length="36" mass="4103">MPKIDSETFPFNISDLFPNIYTGDTTLRLSVSKKLL</sequence>
<dbReference type="EMBL" id="BK059105">
    <property type="protein sequence ID" value="DAE30908.1"/>
    <property type="molecule type" value="Genomic_DNA"/>
</dbReference>
<protein>
    <submittedName>
        <fullName evidence="1">Uncharacterized protein</fullName>
    </submittedName>
</protein>
<name>A0A8S5RIV0_9VIRU</name>
<reference evidence="1" key="1">
    <citation type="journal article" date="2021" name="Proc. Natl. Acad. Sci. U.S.A.">
        <title>A Catalog of Tens of Thousands of Viruses from Human Metagenomes Reveals Hidden Associations with Chronic Diseases.</title>
        <authorList>
            <person name="Tisza M.J."/>
            <person name="Buck C.B."/>
        </authorList>
    </citation>
    <scope>NUCLEOTIDE SEQUENCE</scope>
    <source>
        <strain evidence="1">CtML55</strain>
    </source>
</reference>
<organism evidence="1">
    <name type="scientific">virus sp. ctML55</name>
    <dbReference type="NCBI Taxonomy" id="2827627"/>
    <lineage>
        <taxon>Viruses</taxon>
    </lineage>
</organism>